<dbReference type="InterPro" id="IPR001228">
    <property type="entry name" value="IspD"/>
</dbReference>
<sequence>MTKNIAVILSGGSGSRFGGALPKQFTKLAGKAVIEYTIDVFEQSEFIDEILIVAQAAHIERTLDLIKNNKWRKVSRVISGGEERFDSTYSALTALKNNDDTCKILFHDAVRPLVTQQIIKDCIETLDNFDAIDVVIPSADTLVEVYDDGCISNIPNRSMMRRGQTPQGFKLGSIQEAYKQAIDKGRKQFTCDCGVIRAMLPHVRVATVAGDDRNIKVTYPMDLFIAEKFLQAGNENAFIANDSLDFLRDKVVVIFGGTSGIGLEINNLALLNGAKVKVASRSHNGIDITDLEGVKGFLESVSEEYGKIDYIVNTAGLLIKKPIDLLELEEISSLININYVGAVNIAIASKVYLKKSRGMLLNFTSSSYTRGRAFYALYSSTNAAIVNFTQALAEEWINDGIKVNCINPERTATPMRTANFGIEPLELLLDAEQVAIVSLKALSSQKTGIVIDVRKDGR</sequence>
<dbReference type="NCBIfam" id="NF001183">
    <property type="entry name" value="PRK00155.1-3"/>
    <property type="match status" value="1"/>
</dbReference>
<evidence type="ECO:0000256" key="1">
    <source>
        <dbReference type="ARBA" id="ARBA00022679"/>
    </source>
</evidence>
<dbReference type="PANTHER" id="PTHR32125">
    <property type="entry name" value="2-C-METHYL-D-ERYTHRITOL 4-PHOSPHATE CYTIDYLYLTRANSFERASE, CHLOROPLASTIC"/>
    <property type="match status" value="1"/>
</dbReference>
<comment type="function">
    <text evidence="3">Catalyzes the formation of 4-diphosphocytidyl-2-C-methyl-D-erythritol from CTP and 2-C-methyl-D-erythritol 4-phosphate (MEP).</text>
</comment>
<evidence type="ECO:0000256" key="2">
    <source>
        <dbReference type="ARBA" id="ARBA00022695"/>
    </source>
</evidence>
<gene>
    <name evidence="3" type="primary">ispD</name>
    <name evidence="5" type="ORF">ABFV72_04885</name>
</gene>
<dbReference type="GO" id="GO:0016779">
    <property type="term" value="F:nucleotidyltransferase activity"/>
    <property type="evidence" value="ECO:0007669"/>
    <property type="project" value="UniProtKB-KW"/>
</dbReference>
<dbReference type="PIRSF" id="PIRSF036586">
    <property type="entry name" value="CDP-ribitol_syn"/>
    <property type="match status" value="1"/>
</dbReference>
<evidence type="ECO:0000313" key="6">
    <source>
        <dbReference type="Proteomes" id="UP001414441"/>
    </source>
</evidence>
<evidence type="ECO:0000313" key="5">
    <source>
        <dbReference type="EMBL" id="MEN8625339.1"/>
    </source>
</evidence>
<dbReference type="Pfam" id="PF01128">
    <property type="entry name" value="IspD"/>
    <property type="match status" value="1"/>
</dbReference>
<keyword evidence="3" id="KW-0414">Isoprene biosynthesis</keyword>
<comment type="caution">
    <text evidence="5">The sequence shown here is derived from an EMBL/GenBank/DDBJ whole genome shotgun (WGS) entry which is preliminary data.</text>
</comment>
<dbReference type="CDD" id="cd05233">
    <property type="entry name" value="SDR_c"/>
    <property type="match status" value="1"/>
</dbReference>
<dbReference type="PANTHER" id="PTHR32125:SF4">
    <property type="entry name" value="2-C-METHYL-D-ERYTHRITOL 4-PHOSPHATE CYTIDYLYLTRANSFERASE, CHLOROPLASTIC"/>
    <property type="match status" value="1"/>
</dbReference>
<evidence type="ECO:0000256" key="3">
    <source>
        <dbReference type="HAMAP-Rule" id="MF_00108"/>
    </source>
</evidence>
<dbReference type="Proteomes" id="UP001414441">
    <property type="component" value="Unassembled WGS sequence"/>
</dbReference>
<feature type="site" description="Transition state stabilizer" evidence="3">
    <location>
        <position position="16"/>
    </location>
</feature>
<dbReference type="InterPro" id="IPR002347">
    <property type="entry name" value="SDR_fam"/>
</dbReference>
<organism evidence="5 6">
    <name type="scientific">Psychrobacter proteolyticus</name>
    <dbReference type="NCBI Taxonomy" id="147825"/>
    <lineage>
        <taxon>Bacteria</taxon>
        <taxon>Pseudomonadati</taxon>
        <taxon>Pseudomonadota</taxon>
        <taxon>Gammaproteobacteria</taxon>
        <taxon>Moraxellales</taxon>
        <taxon>Moraxellaceae</taxon>
        <taxon>Psychrobacter</taxon>
    </lineage>
</organism>
<dbReference type="InterPro" id="IPR036291">
    <property type="entry name" value="NAD(P)-bd_dom_sf"/>
</dbReference>
<feature type="site" description="Positions MEP for the nucleophilic attack" evidence="3">
    <location>
        <position position="216"/>
    </location>
</feature>
<dbReference type="Gene3D" id="3.90.550.10">
    <property type="entry name" value="Spore Coat Polysaccharide Biosynthesis Protein SpsA, Chain A"/>
    <property type="match status" value="1"/>
</dbReference>
<dbReference type="PRINTS" id="PR00081">
    <property type="entry name" value="GDHRDH"/>
</dbReference>
<dbReference type="InterPro" id="IPR050088">
    <property type="entry name" value="IspD/TarI_cytidylyltransf_bact"/>
</dbReference>
<keyword evidence="2 3" id="KW-0548">Nucleotidyltransferase</keyword>
<feature type="site" description="Positions MEP for the nucleophilic attack" evidence="3">
    <location>
        <position position="157"/>
    </location>
</feature>
<dbReference type="CDD" id="cd02516">
    <property type="entry name" value="CDP-ME_synthetase"/>
    <property type="match status" value="1"/>
</dbReference>
<comment type="pathway">
    <text evidence="3">Isoprenoid biosynthesis; isopentenyl diphosphate biosynthesis via DXP pathway; isopentenyl diphosphate from 1-deoxy-D-xylulose 5-phosphate: step 2/6.</text>
</comment>
<dbReference type="PRINTS" id="PR00080">
    <property type="entry name" value="SDRFAMILY"/>
</dbReference>
<dbReference type="Pfam" id="PF00106">
    <property type="entry name" value="adh_short"/>
    <property type="match status" value="1"/>
</dbReference>
<name>A0ABV0D4D6_9GAMM</name>
<dbReference type="RefSeq" id="WP_347162654.1">
    <property type="nucleotide sequence ID" value="NZ_JBDLOB010000002.1"/>
</dbReference>
<keyword evidence="1 3" id="KW-0808">Transferase</keyword>
<feature type="site" description="Transition state stabilizer" evidence="3">
    <location>
        <position position="23"/>
    </location>
</feature>
<comment type="catalytic activity">
    <reaction evidence="3">
        <text>2-C-methyl-D-erythritol 4-phosphate + CTP + H(+) = 4-CDP-2-C-methyl-D-erythritol + diphosphate</text>
        <dbReference type="Rhea" id="RHEA:13429"/>
        <dbReference type="ChEBI" id="CHEBI:15378"/>
        <dbReference type="ChEBI" id="CHEBI:33019"/>
        <dbReference type="ChEBI" id="CHEBI:37563"/>
        <dbReference type="ChEBI" id="CHEBI:57823"/>
        <dbReference type="ChEBI" id="CHEBI:58262"/>
        <dbReference type="EC" id="2.7.7.60"/>
    </reaction>
</comment>
<reference evidence="5 6" key="1">
    <citation type="submission" date="2024-05" db="EMBL/GenBank/DDBJ databases">
        <title>Genome sequencing of Marine Estuary Bacteria, Pseudoalteromonas distincta strain FA, Psychrobacter proteolyticus strain EA, and Shewanella baltica strain CA.</title>
        <authorList>
            <person name="Dieffenbach S.A."/>
            <person name="Maclea K.S."/>
        </authorList>
    </citation>
    <scope>NUCLEOTIDE SEQUENCE [LARGE SCALE GENOMIC DNA]</scope>
    <source>
        <strain evidence="5 6">EA</strain>
    </source>
</reference>
<dbReference type="SUPFAM" id="SSF51735">
    <property type="entry name" value="NAD(P)-binding Rossmann-fold domains"/>
    <property type="match status" value="1"/>
</dbReference>
<keyword evidence="6" id="KW-1185">Reference proteome</keyword>
<accession>A0ABV0D4D6</accession>
<dbReference type="InterPro" id="IPR034683">
    <property type="entry name" value="IspD/TarI"/>
</dbReference>
<evidence type="ECO:0000256" key="4">
    <source>
        <dbReference type="RuleBase" id="RU000363"/>
    </source>
</evidence>
<dbReference type="InterPro" id="IPR029044">
    <property type="entry name" value="Nucleotide-diphossugar_trans"/>
</dbReference>
<comment type="similarity">
    <text evidence="4">Belongs to the short-chain dehydrogenases/reductases (SDR) family.</text>
</comment>
<protein>
    <recommendedName>
        <fullName evidence="3">2-C-methyl-D-erythritol 4-phosphate cytidylyltransferase</fullName>
        <ecNumber evidence="3">2.7.7.60</ecNumber>
    </recommendedName>
    <alternativeName>
        <fullName evidence="3">4-diphosphocytidyl-2C-methyl-D-erythritol synthase</fullName>
    </alternativeName>
    <alternativeName>
        <fullName evidence="3">MEP cytidylyltransferase</fullName>
        <shortName evidence="3">MCT</shortName>
    </alternativeName>
</protein>
<dbReference type="EMBL" id="JBDLOB010000002">
    <property type="protein sequence ID" value="MEN8625339.1"/>
    <property type="molecule type" value="Genomic_DNA"/>
</dbReference>
<proteinExistence type="inferred from homology"/>
<dbReference type="SUPFAM" id="SSF53448">
    <property type="entry name" value="Nucleotide-diphospho-sugar transferases"/>
    <property type="match status" value="1"/>
</dbReference>
<dbReference type="EC" id="2.7.7.60" evidence="3"/>
<comment type="similarity">
    <text evidence="3">Belongs to the IspD/TarI cytidylyltransferase family. IspD subfamily.</text>
</comment>
<dbReference type="HAMAP" id="MF_00108">
    <property type="entry name" value="IspD"/>
    <property type="match status" value="1"/>
</dbReference>
<dbReference type="InterPro" id="IPR012115">
    <property type="entry name" value="CDP-ribitol_syn"/>
</dbReference>
<dbReference type="Gene3D" id="3.40.50.720">
    <property type="entry name" value="NAD(P)-binding Rossmann-like Domain"/>
    <property type="match status" value="1"/>
</dbReference>